<dbReference type="Gene3D" id="1.20.144.10">
    <property type="entry name" value="Phosphatidic acid phosphatase type 2/haloperoxidase"/>
    <property type="match status" value="1"/>
</dbReference>
<dbReference type="PANTHER" id="PTHR10165">
    <property type="entry name" value="LIPID PHOSPHATE PHOSPHATASE"/>
    <property type="match status" value="1"/>
</dbReference>
<evidence type="ECO:0000256" key="7">
    <source>
        <dbReference type="SAM" id="Phobius"/>
    </source>
</evidence>
<dbReference type="GeneID" id="70296555"/>
<keyword evidence="5 7" id="KW-0472">Membrane</keyword>
<evidence type="ECO:0000256" key="3">
    <source>
        <dbReference type="ARBA" id="ARBA00022692"/>
    </source>
</evidence>
<evidence type="ECO:0000256" key="2">
    <source>
        <dbReference type="ARBA" id="ARBA00008816"/>
    </source>
</evidence>
<dbReference type="AlphaFoldDB" id="A0A9P7ZMT9"/>
<dbReference type="InterPro" id="IPR036938">
    <property type="entry name" value="PAP2/HPO_sf"/>
</dbReference>
<feature type="transmembrane region" description="Helical" evidence="7">
    <location>
        <begin position="311"/>
        <end position="329"/>
    </location>
</feature>
<dbReference type="PANTHER" id="PTHR10165:SF154">
    <property type="entry name" value="PAP2 DOMAIN PROTEIN (AFU_ORTHOLOGUE AFUA_1G09730)"/>
    <property type="match status" value="1"/>
</dbReference>
<dbReference type="SUPFAM" id="SSF48317">
    <property type="entry name" value="Acid phosphatase/Vanadium-dependent haloperoxidase"/>
    <property type="match status" value="1"/>
</dbReference>
<comment type="similarity">
    <text evidence="2">Belongs to the PA-phosphatase related phosphoesterase family.</text>
</comment>
<proteinExistence type="inferred from homology"/>
<comment type="caution">
    <text evidence="9">The sequence shown here is derived from an EMBL/GenBank/DDBJ whole genome shotgun (WGS) entry which is preliminary data.</text>
</comment>
<name>A0A9P7ZMT9_9HYPO</name>
<keyword evidence="10" id="KW-1185">Reference proteome</keyword>
<dbReference type="OrthoDB" id="8907274at2759"/>
<dbReference type="Proteomes" id="UP000887229">
    <property type="component" value="Unassembled WGS sequence"/>
</dbReference>
<evidence type="ECO:0000256" key="5">
    <source>
        <dbReference type="ARBA" id="ARBA00023136"/>
    </source>
</evidence>
<gene>
    <name evidence="9" type="ORF">F5Z01DRAFT_681075</name>
</gene>
<dbReference type="RefSeq" id="XP_046118943.1">
    <property type="nucleotide sequence ID" value="XM_046265652.1"/>
</dbReference>
<evidence type="ECO:0000256" key="1">
    <source>
        <dbReference type="ARBA" id="ARBA00004141"/>
    </source>
</evidence>
<evidence type="ECO:0000259" key="8">
    <source>
        <dbReference type="Pfam" id="PF01569"/>
    </source>
</evidence>
<comment type="subcellular location">
    <subcellularLocation>
        <location evidence="1">Membrane</location>
        <topology evidence="1">Multi-pass membrane protein</topology>
    </subcellularLocation>
</comment>
<reference evidence="9" key="1">
    <citation type="journal article" date="2021" name="IMA Fungus">
        <title>Genomic characterization of three marine fungi, including Emericellopsis atlantica sp. nov. with signatures of a generalist lifestyle and marine biomass degradation.</title>
        <authorList>
            <person name="Hagestad O.C."/>
            <person name="Hou L."/>
            <person name="Andersen J.H."/>
            <person name="Hansen E.H."/>
            <person name="Altermark B."/>
            <person name="Li C."/>
            <person name="Kuhnert E."/>
            <person name="Cox R.J."/>
            <person name="Crous P.W."/>
            <person name="Spatafora J.W."/>
            <person name="Lail K."/>
            <person name="Amirebrahimi M."/>
            <person name="Lipzen A."/>
            <person name="Pangilinan J."/>
            <person name="Andreopoulos W."/>
            <person name="Hayes R.D."/>
            <person name="Ng V."/>
            <person name="Grigoriev I.V."/>
            <person name="Jackson S.A."/>
            <person name="Sutton T.D.S."/>
            <person name="Dobson A.D.W."/>
            <person name="Rama T."/>
        </authorList>
    </citation>
    <scope>NUCLEOTIDE SEQUENCE</scope>
    <source>
        <strain evidence="9">TS7</strain>
    </source>
</reference>
<feature type="domain" description="Phosphatidic acid phosphatase type 2/haloperoxidase" evidence="8">
    <location>
        <begin position="113"/>
        <end position="333"/>
    </location>
</feature>
<evidence type="ECO:0000313" key="9">
    <source>
        <dbReference type="EMBL" id="KAG9255019.1"/>
    </source>
</evidence>
<dbReference type="EMBL" id="MU251252">
    <property type="protein sequence ID" value="KAG9255019.1"/>
    <property type="molecule type" value="Genomic_DNA"/>
</dbReference>
<sequence length="445" mass="48819">MGSARQGLGGFSWKVFLSYALDWIVLVALGIVGYVLGKISPNKRPFSLNDPDISFPLRDETVPVWLLVILMGAVPIVLIFIVCLIFIPGATVPRNTPKTLIWKRKLWELHVGWLGLALSVIWAFFFTSAMKNLFGKPRPDLLSRCDPDYQNAANYIVGGFKGENTLGVLYSASICQTTDNAALDEGFRSYPSGHSSTSAAGLVYLTLFLASKFAVTIPYIVPGSSSSTATRAAFPSRLPRHGNSMEQDEQSASSPLNAKGTALTARHNAKLHSVRRQAAAPPIYLLALTLTPFALSIFISASRWWDFRHHGFDILFGYLMGLFTAIYSFRYYHLPIQEGAGWAWGPRSSDRAFWAGVGRVGYSGVDEEDTPSPVDALHKRNAESNDVELGRPQGSGAGHLTQRPGNGGYANEYDQHGGGYGYSNGQQRFDDVEMDRMDHGTANRI</sequence>
<feature type="transmembrane region" description="Helical" evidence="7">
    <location>
        <begin position="16"/>
        <end position="36"/>
    </location>
</feature>
<evidence type="ECO:0000256" key="4">
    <source>
        <dbReference type="ARBA" id="ARBA00022989"/>
    </source>
</evidence>
<protein>
    <submittedName>
        <fullName evidence="9">PAP2 domain-containing protein</fullName>
    </submittedName>
</protein>
<dbReference type="GO" id="GO:0006644">
    <property type="term" value="P:phospholipid metabolic process"/>
    <property type="evidence" value="ECO:0007669"/>
    <property type="project" value="InterPro"/>
</dbReference>
<dbReference type="InterPro" id="IPR043216">
    <property type="entry name" value="PAP-like"/>
</dbReference>
<evidence type="ECO:0000313" key="10">
    <source>
        <dbReference type="Proteomes" id="UP000887229"/>
    </source>
</evidence>
<feature type="region of interest" description="Disordered" evidence="6">
    <location>
        <begin position="384"/>
        <end position="427"/>
    </location>
</feature>
<accession>A0A9P7ZMT9</accession>
<dbReference type="Pfam" id="PF01569">
    <property type="entry name" value="PAP2"/>
    <property type="match status" value="1"/>
</dbReference>
<dbReference type="GO" id="GO:0016020">
    <property type="term" value="C:membrane"/>
    <property type="evidence" value="ECO:0007669"/>
    <property type="project" value="UniProtKB-SubCell"/>
</dbReference>
<dbReference type="GO" id="GO:0046839">
    <property type="term" value="P:phospholipid dephosphorylation"/>
    <property type="evidence" value="ECO:0007669"/>
    <property type="project" value="TreeGrafter"/>
</dbReference>
<feature type="transmembrane region" description="Helical" evidence="7">
    <location>
        <begin position="111"/>
        <end position="134"/>
    </location>
</feature>
<dbReference type="InterPro" id="IPR000326">
    <property type="entry name" value="PAP2/HPO"/>
</dbReference>
<evidence type="ECO:0000256" key="6">
    <source>
        <dbReference type="SAM" id="MobiDB-lite"/>
    </source>
</evidence>
<feature type="transmembrane region" description="Helical" evidence="7">
    <location>
        <begin position="283"/>
        <end position="305"/>
    </location>
</feature>
<dbReference type="CDD" id="cd03390">
    <property type="entry name" value="PAP2_containing_1_like"/>
    <property type="match status" value="1"/>
</dbReference>
<organism evidence="9 10">
    <name type="scientific">Emericellopsis atlantica</name>
    <dbReference type="NCBI Taxonomy" id="2614577"/>
    <lineage>
        <taxon>Eukaryota</taxon>
        <taxon>Fungi</taxon>
        <taxon>Dikarya</taxon>
        <taxon>Ascomycota</taxon>
        <taxon>Pezizomycotina</taxon>
        <taxon>Sordariomycetes</taxon>
        <taxon>Hypocreomycetidae</taxon>
        <taxon>Hypocreales</taxon>
        <taxon>Bionectriaceae</taxon>
        <taxon>Emericellopsis</taxon>
    </lineage>
</organism>
<keyword evidence="4 7" id="KW-1133">Transmembrane helix</keyword>
<feature type="transmembrane region" description="Helical" evidence="7">
    <location>
        <begin position="64"/>
        <end position="91"/>
    </location>
</feature>
<dbReference type="GO" id="GO:0008195">
    <property type="term" value="F:phosphatidate phosphatase activity"/>
    <property type="evidence" value="ECO:0007669"/>
    <property type="project" value="TreeGrafter"/>
</dbReference>
<keyword evidence="3 7" id="KW-0812">Transmembrane</keyword>
<feature type="region of interest" description="Disordered" evidence="6">
    <location>
        <begin position="236"/>
        <end position="257"/>
    </location>
</feature>